<evidence type="ECO:0000313" key="2">
    <source>
        <dbReference type="WBParaSite" id="L893_g29681.t1"/>
    </source>
</evidence>
<sequence length="144" mass="16100">MAQNAQDVRKVVAVVKQLPNGTVACEDASIRLLDTSIQSSSDRLKCETVEKCFELLERDATGVMELLAALDENTEKRFVDEVLGAWEAKTETDELKRLLRERQRVLLTPTPPYASEFGASSNGFEDFSYFNAGASDSTTMRRRC</sequence>
<reference evidence="2" key="1">
    <citation type="submission" date="2016-11" db="UniProtKB">
        <authorList>
            <consortium name="WormBaseParasite"/>
        </authorList>
    </citation>
    <scope>IDENTIFICATION</scope>
</reference>
<protein>
    <submittedName>
        <fullName evidence="2">GAT domain-containing protein</fullName>
    </submittedName>
</protein>
<dbReference type="AlphaFoldDB" id="A0A1I7ZTH8"/>
<organism evidence="1 2">
    <name type="scientific">Steinernema glaseri</name>
    <dbReference type="NCBI Taxonomy" id="37863"/>
    <lineage>
        <taxon>Eukaryota</taxon>
        <taxon>Metazoa</taxon>
        <taxon>Ecdysozoa</taxon>
        <taxon>Nematoda</taxon>
        <taxon>Chromadorea</taxon>
        <taxon>Rhabditida</taxon>
        <taxon>Tylenchina</taxon>
        <taxon>Panagrolaimomorpha</taxon>
        <taxon>Strongyloidoidea</taxon>
        <taxon>Steinernematidae</taxon>
        <taxon>Steinernema</taxon>
    </lineage>
</organism>
<dbReference type="WBParaSite" id="L893_g29681.t1">
    <property type="protein sequence ID" value="L893_g29681.t1"/>
    <property type="gene ID" value="L893_g29681"/>
</dbReference>
<keyword evidence="1" id="KW-1185">Reference proteome</keyword>
<dbReference type="Proteomes" id="UP000095287">
    <property type="component" value="Unplaced"/>
</dbReference>
<name>A0A1I7ZTH8_9BILA</name>
<accession>A0A1I7ZTH8</accession>
<proteinExistence type="predicted"/>
<evidence type="ECO:0000313" key="1">
    <source>
        <dbReference type="Proteomes" id="UP000095287"/>
    </source>
</evidence>